<proteinExistence type="predicted"/>
<evidence type="ECO:0000313" key="10">
    <source>
        <dbReference type="EMBL" id="RIW31873.1"/>
    </source>
</evidence>
<keyword evidence="6 8" id="KW-1133">Transmembrane helix</keyword>
<keyword evidence="5 8" id="KW-0812">Transmembrane</keyword>
<dbReference type="NCBIfam" id="NF037955">
    <property type="entry name" value="mfs"/>
    <property type="match status" value="1"/>
</dbReference>
<protein>
    <submittedName>
        <fullName evidence="10">MFS transporter</fullName>
    </submittedName>
</protein>
<feature type="transmembrane region" description="Helical" evidence="8">
    <location>
        <begin position="94"/>
        <end position="114"/>
    </location>
</feature>
<comment type="subcellular location">
    <subcellularLocation>
        <location evidence="1">Cell inner membrane</location>
        <topology evidence="1">Multi-pass membrane protein</topology>
    </subcellularLocation>
</comment>
<dbReference type="InterPro" id="IPR026032">
    <property type="entry name" value="HcaT-like"/>
</dbReference>
<accession>A0A3A1QXL7</accession>
<evidence type="ECO:0000256" key="4">
    <source>
        <dbReference type="ARBA" id="ARBA00022519"/>
    </source>
</evidence>
<keyword evidence="4" id="KW-0997">Cell inner membrane</keyword>
<feature type="domain" description="Major facilitator superfamily associated" evidence="9">
    <location>
        <begin position="7"/>
        <end position="353"/>
    </location>
</feature>
<dbReference type="PIRSF" id="PIRSF004925">
    <property type="entry name" value="HcaT"/>
    <property type="match status" value="1"/>
</dbReference>
<keyword evidence="2" id="KW-0813">Transport</keyword>
<sequence length="389" mass="43289">MKKKQSWLSVQFFVIMFTWGIFIPYWTAWLVESKGFSIATASSLVAAGMIARSFSSFYLFPTLSQRFPLGKLARILVAASGVLLLLFFPLSSFFGMMACMVLFSLVYPMLMPLVESMAAVMMKKDSIDYGKSRSWGSIGYTSALLLAGVITSVYSEGAIIYIMFAGIITILLSSLMKLPESMSEPRGQERMSYRSLLKSKKFMLAMGIVIFTMGTHAAYYNYGVLYLKELHVSNMYIGVLLNVAVIAEILFFALSDKFLKRKSISVMFMTASSAAILRWTMLFMFPSVAMFVATQLLHAFTFGLTHYAFMRLVYEELESKDLPAAQGVYTALGSGLSTAVLTFVSGFLYEYASGYAFLGMGIVAIPAVVIGGIMFVKYERKPVVQRAFR</sequence>
<feature type="transmembrane region" description="Helical" evidence="8">
    <location>
        <begin position="160"/>
        <end position="180"/>
    </location>
</feature>
<evidence type="ECO:0000313" key="11">
    <source>
        <dbReference type="Proteomes" id="UP000265801"/>
    </source>
</evidence>
<evidence type="ECO:0000256" key="3">
    <source>
        <dbReference type="ARBA" id="ARBA00022475"/>
    </source>
</evidence>
<keyword evidence="7 8" id="KW-0472">Membrane</keyword>
<feature type="transmembrane region" description="Helical" evidence="8">
    <location>
        <begin position="234"/>
        <end position="254"/>
    </location>
</feature>
<organism evidence="10 11">
    <name type="scientific">Bacillus salacetis</name>
    <dbReference type="NCBI Taxonomy" id="2315464"/>
    <lineage>
        <taxon>Bacteria</taxon>
        <taxon>Bacillati</taxon>
        <taxon>Bacillota</taxon>
        <taxon>Bacilli</taxon>
        <taxon>Bacillales</taxon>
        <taxon>Bacillaceae</taxon>
        <taxon>Bacillus</taxon>
    </lineage>
</organism>
<dbReference type="GO" id="GO:0030395">
    <property type="term" value="F:lactose binding"/>
    <property type="evidence" value="ECO:0007669"/>
    <property type="project" value="TreeGrafter"/>
</dbReference>
<dbReference type="Proteomes" id="UP000265801">
    <property type="component" value="Unassembled WGS sequence"/>
</dbReference>
<feature type="transmembrane region" description="Helical" evidence="8">
    <location>
        <begin position="135"/>
        <end position="154"/>
    </location>
</feature>
<feature type="transmembrane region" description="Helical" evidence="8">
    <location>
        <begin position="72"/>
        <end position="88"/>
    </location>
</feature>
<dbReference type="GO" id="GO:0015528">
    <property type="term" value="F:lactose:proton symporter activity"/>
    <property type="evidence" value="ECO:0007669"/>
    <property type="project" value="TreeGrafter"/>
</dbReference>
<dbReference type="InterPro" id="IPR024989">
    <property type="entry name" value="MFS_assoc_dom"/>
</dbReference>
<dbReference type="PANTHER" id="PTHR23522">
    <property type="entry name" value="BLL5896 PROTEIN"/>
    <property type="match status" value="1"/>
</dbReference>
<dbReference type="Pfam" id="PF12832">
    <property type="entry name" value="MFS_1_like"/>
    <property type="match status" value="1"/>
</dbReference>
<dbReference type="AlphaFoldDB" id="A0A3A1QXL7"/>
<evidence type="ECO:0000256" key="8">
    <source>
        <dbReference type="SAM" id="Phobius"/>
    </source>
</evidence>
<feature type="transmembrane region" description="Helical" evidence="8">
    <location>
        <begin position="201"/>
        <end position="222"/>
    </location>
</feature>
<dbReference type="RefSeq" id="WP_119547958.1">
    <property type="nucleotide sequence ID" value="NZ_QXIR01000020.1"/>
</dbReference>
<evidence type="ECO:0000256" key="7">
    <source>
        <dbReference type="ARBA" id="ARBA00023136"/>
    </source>
</evidence>
<keyword evidence="3" id="KW-1003">Cell membrane</keyword>
<comment type="caution">
    <text evidence="10">The sequence shown here is derived from an EMBL/GenBank/DDBJ whole genome shotgun (WGS) entry which is preliminary data.</text>
</comment>
<keyword evidence="11" id="KW-1185">Reference proteome</keyword>
<dbReference type="OrthoDB" id="9150135at2"/>
<evidence type="ECO:0000256" key="1">
    <source>
        <dbReference type="ARBA" id="ARBA00004429"/>
    </source>
</evidence>
<dbReference type="EMBL" id="QXIR01000020">
    <property type="protein sequence ID" value="RIW31873.1"/>
    <property type="molecule type" value="Genomic_DNA"/>
</dbReference>
<dbReference type="SUPFAM" id="SSF103473">
    <property type="entry name" value="MFS general substrate transporter"/>
    <property type="match status" value="1"/>
</dbReference>
<feature type="transmembrane region" description="Helical" evidence="8">
    <location>
        <begin position="355"/>
        <end position="376"/>
    </location>
</feature>
<name>A0A3A1QXL7_9BACI</name>
<dbReference type="GO" id="GO:0005886">
    <property type="term" value="C:plasma membrane"/>
    <property type="evidence" value="ECO:0007669"/>
    <property type="project" value="UniProtKB-SubCell"/>
</dbReference>
<dbReference type="InterPro" id="IPR036259">
    <property type="entry name" value="MFS_trans_sf"/>
</dbReference>
<feature type="transmembrane region" description="Helical" evidence="8">
    <location>
        <begin position="7"/>
        <end position="26"/>
    </location>
</feature>
<gene>
    <name evidence="10" type="ORF">D3H55_14750</name>
</gene>
<evidence type="ECO:0000256" key="5">
    <source>
        <dbReference type="ARBA" id="ARBA00022692"/>
    </source>
</evidence>
<dbReference type="PANTHER" id="PTHR23522:SF10">
    <property type="entry name" value="3-PHENYLPROPIONIC ACID TRANSPORTER-RELATED"/>
    <property type="match status" value="1"/>
</dbReference>
<evidence type="ECO:0000256" key="6">
    <source>
        <dbReference type="ARBA" id="ARBA00022989"/>
    </source>
</evidence>
<reference evidence="10 11" key="1">
    <citation type="submission" date="2018-09" db="EMBL/GenBank/DDBJ databases">
        <title>Bacillus saliacetes sp. nov., isolated from Thai shrimp paste (Ka-pi).</title>
        <authorList>
            <person name="Daroonpunt R."/>
            <person name="Tanasupawat S."/>
            <person name="Yiamsombut S."/>
        </authorList>
    </citation>
    <scope>NUCLEOTIDE SEQUENCE [LARGE SCALE GENOMIC DNA]</scope>
    <source>
        <strain evidence="10 11">SKP7-4</strain>
    </source>
</reference>
<dbReference type="Gene3D" id="1.20.1250.20">
    <property type="entry name" value="MFS general substrate transporter like domains"/>
    <property type="match status" value="2"/>
</dbReference>
<feature type="transmembrane region" description="Helical" evidence="8">
    <location>
        <begin position="38"/>
        <end position="60"/>
    </location>
</feature>
<feature type="transmembrane region" description="Helical" evidence="8">
    <location>
        <begin position="326"/>
        <end position="349"/>
    </location>
</feature>
<evidence type="ECO:0000256" key="2">
    <source>
        <dbReference type="ARBA" id="ARBA00022448"/>
    </source>
</evidence>
<evidence type="ECO:0000259" key="9">
    <source>
        <dbReference type="Pfam" id="PF12832"/>
    </source>
</evidence>